<dbReference type="EMBL" id="LJYG01000116">
    <property type="protein sequence ID" value="KRQ00007.1"/>
    <property type="molecule type" value="Genomic_DNA"/>
</dbReference>
<dbReference type="Gene3D" id="3.40.630.30">
    <property type="match status" value="1"/>
</dbReference>
<sequence>MKSAAEPQKPLRPRGAALFERTDYRLIETPEDRDRLHQMRYRAYLQAGLIPPSESQRVTDRFDDAPNVWNFGVYVDDELCSSVRIHVLTSEWRMSYTTEVFGDVLHPRLDRGEVFIDPCRFVADSGMQQRFPELPYLTVRLPFIACEHFNADVGLSMVRVDHQAFYRSVFLSETLTEPRAFPGWPTKKAVLMASDYPKVREKILTRFPIMRSSAFERRMLFERKSQPQAVARPVLVQAPLSPAGLV</sequence>
<name>A0A0R3CQH3_9BRAD</name>
<dbReference type="STRING" id="989370.AOQ71_40315"/>
<dbReference type="SUPFAM" id="SSF55729">
    <property type="entry name" value="Acyl-CoA N-acyltransferases (Nat)"/>
    <property type="match status" value="1"/>
</dbReference>
<dbReference type="Pfam" id="PF21926">
    <property type="entry name" value="FeeM"/>
    <property type="match status" value="1"/>
</dbReference>
<dbReference type="OrthoDB" id="9812697at2"/>
<dbReference type="InterPro" id="IPR054597">
    <property type="entry name" value="FeeM_cat"/>
</dbReference>
<feature type="domain" description="N-acyl amino acid synthase FeeM catalytic core" evidence="1">
    <location>
        <begin position="37"/>
        <end position="195"/>
    </location>
</feature>
<dbReference type="RefSeq" id="WP_057759162.1">
    <property type="nucleotide sequence ID" value="NZ_LJYG01000116.1"/>
</dbReference>
<evidence type="ECO:0000313" key="2">
    <source>
        <dbReference type="EMBL" id="KRQ00007.1"/>
    </source>
</evidence>
<evidence type="ECO:0000313" key="3">
    <source>
        <dbReference type="Proteomes" id="UP000051936"/>
    </source>
</evidence>
<accession>A0A0R3CQH3</accession>
<gene>
    <name evidence="2" type="ORF">AOQ71_40315</name>
</gene>
<evidence type="ECO:0000259" key="1">
    <source>
        <dbReference type="Pfam" id="PF21926"/>
    </source>
</evidence>
<protein>
    <recommendedName>
        <fullName evidence="1">N-acyl amino acid synthase FeeM catalytic core domain-containing protein</fullName>
    </recommendedName>
</protein>
<comment type="caution">
    <text evidence="2">The sequence shown here is derived from an EMBL/GenBank/DDBJ whole genome shotgun (WGS) entry which is preliminary data.</text>
</comment>
<proteinExistence type="predicted"/>
<reference evidence="2 3" key="1">
    <citation type="submission" date="2015-09" db="EMBL/GenBank/DDBJ databases">
        <title>Draft Genome Sequence of Bradyrhizobium manausense Strain BR 3351T, a Novel Symbiotic Nitrogen-Fixing Alphaproteobacterium Isolated from Brazilian Amazon Rain Forest.</title>
        <authorList>
            <person name="De Araujo J.L."/>
            <person name="Zilli J.E."/>
        </authorList>
    </citation>
    <scope>NUCLEOTIDE SEQUENCE [LARGE SCALE GENOMIC DNA]</scope>
    <source>
        <strain evidence="2 3">BR3351</strain>
    </source>
</reference>
<organism evidence="2 3">
    <name type="scientific">Bradyrhizobium manausense</name>
    <dbReference type="NCBI Taxonomy" id="989370"/>
    <lineage>
        <taxon>Bacteria</taxon>
        <taxon>Pseudomonadati</taxon>
        <taxon>Pseudomonadota</taxon>
        <taxon>Alphaproteobacteria</taxon>
        <taxon>Hyphomicrobiales</taxon>
        <taxon>Nitrobacteraceae</taxon>
        <taxon>Bradyrhizobium</taxon>
    </lineage>
</organism>
<dbReference type="Proteomes" id="UP000051936">
    <property type="component" value="Unassembled WGS sequence"/>
</dbReference>
<keyword evidence="3" id="KW-1185">Reference proteome</keyword>
<dbReference type="InterPro" id="IPR016181">
    <property type="entry name" value="Acyl_CoA_acyltransferase"/>
</dbReference>
<dbReference type="AlphaFoldDB" id="A0A0R3CQH3"/>